<organism evidence="2 3">
    <name type="scientific">Perkinsus chesapeaki</name>
    <name type="common">Clam parasite</name>
    <name type="synonym">Perkinsus andrewsi</name>
    <dbReference type="NCBI Taxonomy" id="330153"/>
    <lineage>
        <taxon>Eukaryota</taxon>
        <taxon>Sar</taxon>
        <taxon>Alveolata</taxon>
        <taxon>Perkinsozoa</taxon>
        <taxon>Perkinsea</taxon>
        <taxon>Perkinsida</taxon>
        <taxon>Perkinsidae</taxon>
        <taxon>Perkinsus</taxon>
    </lineage>
</organism>
<evidence type="ECO:0000313" key="2">
    <source>
        <dbReference type="EMBL" id="KAF4647306.1"/>
    </source>
</evidence>
<keyword evidence="3" id="KW-1185">Reference proteome</keyword>
<comment type="caution">
    <text evidence="2">The sequence shown here is derived from an EMBL/GenBank/DDBJ whole genome shotgun (WGS) entry which is preliminary data.</text>
</comment>
<feature type="region of interest" description="Disordered" evidence="1">
    <location>
        <begin position="38"/>
        <end position="69"/>
    </location>
</feature>
<name>A0A7J6KLB5_PERCH</name>
<evidence type="ECO:0000313" key="3">
    <source>
        <dbReference type="Proteomes" id="UP000591131"/>
    </source>
</evidence>
<proteinExistence type="predicted"/>
<feature type="compositionally biased region" description="Polar residues" evidence="1">
    <location>
        <begin position="53"/>
        <end position="69"/>
    </location>
</feature>
<protein>
    <submittedName>
        <fullName evidence="2">Uncharacterized protein</fullName>
    </submittedName>
</protein>
<evidence type="ECO:0000256" key="1">
    <source>
        <dbReference type="SAM" id="MobiDB-lite"/>
    </source>
</evidence>
<accession>A0A7J6KLB5</accession>
<dbReference type="EMBL" id="JAAPAO010002706">
    <property type="protein sequence ID" value="KAF4647306.1"/>
    <property type="molecule type" value="Genomic_DNA"/>
</dbReference>
<gene>
    <name evidence="2" type="ORF">FOL47_004787</name>
</gene>
<sequence>MPVVASDDVADTVAHVLDDMDYVDGLDAAERFNAIASDAKSTSKAAKKEQSVAAKQSSGASKTQNKPVNTVEASGYKQVGNEAPKQFHVERQVSSGKEACDMMVDLLTQMGFVNNKKDAKKVVDELVSSPDDMQRVTDRIEDLVDGKEPTIDDAAQRFVNMLDDSGMVRDRDAAEALVGAMRDAEQDIDEVFRNFSEKTNSKEGKKALKSDKTSA</sequence>
<feature type="non-terminal residue" evidence="2">
    <location>
        <position position="215"/>
    </location>
</feature>
<dbReference type="Proteomes" id="UP000591131">
    <property type="component" value="Unassembled WGS sequence"/>
</dbReference>
<reference evidence="2 3" key="1">
    <citation type="submission" date="2020-04" db="EMBL/GenBank/DDBJ databases">
        <title>Perkinsus chesapeaki whole genome sequence.</title>
        <authorList>
            <person name="Bogema D.R."/>
        </authorList>
    </citation>
    <scope>NUCLEOTIDE SEQUENCE [LARGE SCALE GENOMIC DNA]</scope>
    <source>
        <strain evidence="2">ATCC PRA-425</strain>
    </source>
</reference>
<dbReference type="AlphaFoldDB" id="A0A7J6KLB5"/>